<dbReference type="GO" id="GO:0005886">
    <property type="term" value="C:plasma membrane"/>
    <property type="evidence" value="ECO:0007669"/>
    <property type="project" value="TreeGrafter"/>
</dbReference>
<keyword evidence="6" id="KW-0186">Copper</keyword>
<dbReference type="Gene3D" id="2.60.40.1220">
    <property type="match status" value="1"/>
</dbReference>
<sequence length="120" mass="12570">MTKFHLAAATAAIALLTAAQAQAHAKLVSAIPADGATVAAPKQIVLKFSEKLQPKFSTAHLMMPAMNNMAMPVKATVAKDGVTMIVTPKGALSTGAYTVHWQAVAADTHKMEGKVNFTVR</sequence>
<dbReference type="PANTHER" id="PTHR34820">
    <property type="entry name" value="INNER MEMBRANE PROTEIN YEBZ"/>
    <property type="match status" value="1"/>
</dbReference>
<keyword evidence="10" id="KW-1185">Reference proteome</keyword>
<comment type="caution">
    <text evidence="9">The sequence shown here is derived from an EMBL/GenBank/DDBJ whole genome shotgun (WGS) entry which is preliminary data.</text>
</comment>
<dbReference type="InterPro" id="IPR032694">
    <property type="entry name" value="CopC/D"/>
</dbReference>
<gene>
    <name evidence="9" type="ORF">DJ017_06285</name>
</gene>
<dbReference type="RefSeq" id="WP_111527905.1">
    <property type="nucleotide sequence ID" value="NZ_JBHRSG010000002.1"/>
</dbReference>
<evidence type="ECO:0000313" key="9">
    <source>
        <dbReference type="EMBL" id="RAK54154.1"/>
    </source>
</evidence>
<keyword evidence="3" id="KW-0479">Metal-binding</keyword>
<feature type="chain" id="PRO_5016383504" evidence="7">
    <location>
        <begin position="24"/>
        <end position="120"/>
    </location>
</feature>
<keyword evidence="4 7" id="KW-0732">Signal</keyword>
<evidence type="ECO:0000256" key="1">
    <source>
        <dbReference type="ARBA" id="ARBA00004418"/>
    </source>
</evidence>
<evidence type="ECO:0000256" key="3">
    <source>
        <dbReference type="ARBA" id="ARBA00022723"/>
    </source>
</evidence>
<dbReference type="GO" id="GO:0042597">
    <property type="term" value="C:periplasmic space"/>
    <property type="evidence" value="ECO:0007669"/>
    <property type="project" value="UniProtKB-SubCell"/>
</dbReference>
<comment type="subcellular location">
    <subcellularLocation>
        <location evidence="1">Periplasm</location>
    </subcellularLocation>
</comment>
<keyword evidence="5" id="KW-0574">Periplasm</keyword>
<evidence type="ECO:0000256" key="5">
    <source>
        <dbReference type="ARBA" id="ARBA00022764"/>
    </source>
</evidence>
<dbReference type="Pfam" id="PF04234">
    <property type="entry name" value="CopC"/>
    <property type="match status" value="1"/>
</dbReference>
<dbReference type="AlphaFoldDB" id="A0A328AL71"/>
<organism evidence="9 10">
    <name type="scientific">Phenylobacterium soli</name>
    <dbReference type="NCBI Taxonomy" id="2170551"/>
    <lineage>
        <taxon>Bacteria</taxon>
        <taxon>Pseudomonadati</taxon>
        <taxon>Pseudomonadota</taxon>
        <taxon>Alphaproteobacteria</taxon>
        <taxon>Caulobacterales</taxon>
        <taxon>Caulobacteraceae</taxon>
        <taxon>Phenylobacterium</taxon>
    </lineage>
</organism>
<evidence type="ECO:0000313" key="10">
    <source>
        <dbReference type="Proteomes" id="UP000249254"/>
    </source>
</evidence>
<evidence type="ECO:0000259" key="8">
    <source>
        <dbReference type="Pfam" id="PF04234"/>
    </source>
</evidence>
<dbReference type="EMBL" id="QFYQ01000001">
    <property type="protein sequence ID" value="RAK54154.1"/>
    <property type="molecule type" value="Genomic_DNA"/>
</dbReference>
<dbReference type="GO" id="GO:0046688">
    <property type="term" value="P:response to copper ion"/>
    <property type="evidence" value="ECO:0007669"/>
    <property type="project" value="InterPro"/>
</dbReference>
<dbReference type="GO" id="GO:0005507">
    <property type="term" value="F:copper ion binding"/>
    <property type="evidence" value="ECO:0007669"/>
    <property type="project" value="InterPro"/>
</dbReference>
<reference evidence="10" key="1">
    <citation type="submission" date="2018-05" db="EMBL/GenBank/DDBJ databases">
        <authorList>
            <person name="Li X."/>
        </authorList>
    </citation>
    <scope>NUCLEOTIDE SEQUENCE [LARGE SCALE GENOMIC DNA]</scope>
    <source>
        <strain evidence="10">LX32</strain>
    </source>
</reference>
<dbReference type="PANTHER" id="PTHR34820:SF4">
    <property type="entry name" value="INNER MEMBRANE PROTEIN YEBZ"/>
    <property type="match status" value="1"/>
</dbReference>
<dbReference type="NCBIfam" id="NF033814">
    <property type="entry name" value="copper_CopC"/>
    <property type="match status" value="1"/>
</dbReference>
<dbReference type="OrthoDB" id="9796814at2"/>
<dbReference type="InterPro" id="IPR014756">
    <property type="entry name" value="Ig_E-set"/>
</dbReference>
<accession>A0A328AL71</accession>
<proteinExistence type="inferred from homology"/>
<dbReference type="InterPro" id="IPR014755">
    <property type="entry name" value="Cu-Rt/internalin_Ig-like"/>
</dbReference>
<dbReference type="InterPro" id="IPR047685">
    <property type="entry name" value="CopC-like"/>
</dbReference>
<feature type="signal peptide" evidence="7">
    <location>
        <begin position="1"/>
        <end position="23"/>
    </location>
</feature>
<evidence type="ECO:0000256" key="6">
    <source>
        <dbReference type="ARBA" id="ARBA00023008"/>
    </source>
</evidence>
<dbReference type="Proteomes" id="UP000249254">
    <property type="component" value="Unassembled WGS sequence"/>
</dbReference>
<feature type="domain" description="CopC" evidence="8">
    <location>
        <begin position="24"/>
        <end position="119"/>
    </location>
</feature>
<evidence type="ECO:0000256" key="7">
    <source>
        <dbReference type="SAM" id="SignalP"/>
    </source>
</evidence>
<protein>
    <submittedName>
        <fullName evidence="9">Copper resistance protein CopC</fullName>
    </submittedName>
</protein>
<name>A0A328AL71_9CAUL</name>
<comment type="similarity">
    <text evidence="2">Belongs to the CopC family.</text>
</comment>
<dbReference type="GO" id="GO:0006825">
    <property type="term" value="P:copper ion transport"/>
    <property type="evidence" value="ECO:0007669"/>
    <property type="project" value="InterPro"/>
</dbReference>
<evidence type="ECO:0000256" key="4">
    <source>
        <dbReference type="ARBA" id="ARBA00022729"/>
    </source>
</evidence>
<evidence type="ECO:0000256" key="2">
    <source>
        <dbReference type="ARBA" id="ARBA00010509"/>
    </source>
</evidence>
<dbReference type="SUPFAM" id="SSF81296">
    <property type="entry name" value="E set domains"/>
    <property type="match status" value="1"/>
</dbReference>
<dbReference type="InterPro" id="IPR007348">
    <property type="entry name" value="CopC_dom"/>
</dbReference>